<organism evidence="5 6">
    <name type="scientific">Streptomyces boncukensis</name>
    <dbReference type="NCBI Taxonomy" id="2711219"/>
    <lineage>
        <taxon>Bacteria</taxon>
        <taxon>Bacillati</taxon>
        <taxon>Actinomycetota</taxon>
        <taxon>Actinomycetes</taxon>
        <taxon>Kitasatosporales</taxon>
        <taxon>Streptomycetaceae</taxon>
        <taxon>Streptomyces</taxon>
    </lineage>
</organism>
<gene>
    <name evidence="5" type="ORF">G5C65_03385</name>
</gene>
<comment type="similarity">
    <text evidence="1">Belongs to the acetyl-CoA hydrolase/transferase family.</text>
</comment>
<accession>A0A6G4WSF4</accession>
<dbReference type="GO" id="GO:0008775">
    <property type="term" value="F:acetate CoA-transferase activity"/>
    <property type="evidence" value="ECO:0007669"/>
    <property type="project" value="InterPro"/>
</dbReference>
<evidence type="ECO:0000313" key="5">
    <source>
        <dbReference type="EMBL" id="NGO67411.1"/>
    </source>
</evidence>
<dbReference type="Gene3D" id="3.30.750.70">
    <property type="entry name" value="4-hydroxybutyrate coenzyme like domains"/>
    <property type="match status" value="1"/>
</dbReference>
<dbReference type="InterPro" id="IPR026888">
    <property type="entry name" value="AcetylCoA_hyd_C"/>
</dbReference>
<proteinExistence type="inferred from homology"/>
<keyword evidence="2 5" id="KW-0808">Transferase</keyword>
<evidence type="ECO:0000259" key="4">
    <source>
        <dbReference type="Pfam" id="PF13336"/>
    </source>
</evidence>
<evidence type="ECO:0000259" key="3">
    <source>
        <dbReference type="Pfam" id="PF02550"/>
    </source>
</evidence>
<dbReference type="Pfam" id="PF02550">
    <property type="entry name" value="AcetylCoA_hydro"/>
    <property type="match status" value="1"/>
</dbReference>
<reference evidence="5 6" key="1">
    <citation type="submission" date="2020-02" db="EMBL/GenBank/DDBJ databases">
        <title>Whole-genome analyses of novel actinobacteria.</title>
        <authorList>
            <person name="Sahin N."/>
            <person name="Tatar D."/>
        </authorList>
    </citation>
    <scope>NUCLEOTIDE SEQUENCE [LARGE SCALE GENOMIC DNA]</scope>
    <source>
        <strain evidence="5 6">SB3404</strain>
    </source>
</reference>
<dbReference type="Proteomes" id="UP000477722">
    <property type="component" value="Unassembled WGS sequence"/>
</dbReference>
<name>A0A6G4WSF4_9ACTN</name>
<protein>
    <submittedName>
        <fullName evidence="5">Acetyl-CoA hydrolase/transferase family protein</fullName>
    </submittedName>
</protein>
<feature type="domain" description="Acetyl-CoA hydrolase/transferase C-terminal" evidence="4">
    <location>
        <begin position="289"/>
        <end position="440"/>
    </location>
</feature>
<keyword evidence="6" id="KW-1185">Reference proteome</keyword>
<dbReference type="EMBL" id="JAAKZZ010000018">
    <property type="protein sequence ID" value="NGO67411.1"/>
    <property type="molecule type" value="Genomic_DNA"/>
</dbReference>
<dbReference type="PANTHER" id="PTHR21432:SF20">
    <property type="entry name" value="ACETYL-COA HYDROLASE"/>
    <property type="match status" value="1"/>
</dbReference>
<dbReference type="InterPro" id="IPR046433">
    <property type="entry name" value="ActCoA_hydro"/>
</dbReference>
<dbReference type="Pfam" id="PF13336">
    <property type="entry name" value="AcetylCoA_hyd_C"/>
    <property type="match status" value="1"/>
</dbReference>
<feature type="domain" description="Acetyl-CoA hydrolase/transferase N-terminal" evidence="3">
    <location>
        <begin position="11"/>
        <end position="197"/>
    </location>
</feature>
<dbReference type="Gene3D" id="3.40.1080.20">
    <property type="entry name" value="Acetyl-CoA hydrolase/transferase C-terminal domain"/>
    <property type="match status" value="1"/>
</dbReference>
<dbReference type="PANTHER" id="PTHR21432">
    <property type="entry name" value="ACETYL-COA HYDROLASE-RELATED"/>
    <property type="match status" value="1"/>
</dbReference>
<evidence type="ECO:0000313" key="6">
    <source>
        <dbReference type="Proteomes" id="UP000477722"/>
    </source>
</evidence>
<dbReference type="RefSeq" id="WP_165297070.1">
    <property type="nucleotide sequence ID" value="NZ_JAAKZZ010000018.1"/>
</dbReference>
<evidence type="ECO:0000256" key="1">
    <source>
        <dbReference type="ARBA" id="ARBA00009632"/>
    </source>
</evidence>
<dbReference type="GO" id="GO:0016787">
    <property type="term" value="F:hydrolase activity"/>
    <property type="evidence" value="ECO:0007669"/>
    <property type="project" value="UniProtKB-KW"/>
</dbReference>
<dbReference type="InterPro" id="IPR037171">
    <property type="entry name" value="NagB/RpiA_transferase-like"/>
</dbReference>
<keyword evidence="5" id="KW-0378">Hydrolase</keyword>
<dbReference type="InterPro" id="IPR003702">
    <property type="entry name" value="ActCoA_hydro_N"/>
</dbReference>
<dbReference type="Gene3D" id="3.40.1080.10">
    <property type="entry name" value="Glutaconate Coenzyme A-transferase"/>
    <property type="match status" value="1"/>
</dbReference>
<dbReference type="InterPro" id="IPR038460">
    <property type="entry name" value="AcetylCoA_hyd_C_sf"/>
</dbReference>
<dbReference type="SUPFAM" id="SSF100950">
    <property type="entry name" value="NagB/RpiA/CoA transferase-like"/>
    <property type="match status" value="2"/>
</dbReference>
<evidence type="ECO:0000256" key="2">
    <source>
        <dbReference type="ARBA" id="ARBA00022679"/>
    </source>
</evidence>
<sequence length="446" mass="48718">MAPGFAYERYQGVYQRKLTDADSAVERIADGSAVALSQAASQPPELMRALADRARAGDVDGVRLYYFHAEEPMRRTLLQYELMGRIRPYSFFFQRAERELAARAEKDGIGKVVHYVPSHFSQASRLFAEQVPVDTFLVTVSPMDEHGWFTFGTNNDYTSSVARQARRLIVEVNPRMPRVFGHSSLHISEVDAVVEHEAPLPELSPRPVHPQERQIAERIAELVPEHACLQIGVGGLPNAVCEALKDREGLGVHTEVLTPGLAELISSGAATGSHKSVNRGKAVFTFAMGDEPFYRFMDGNLALESHPVGYVNDPSVIARNDRVVSVNSTVEMDLTGACNSEYLGGHQFTATGGQVDFVRGAYASRGGRSVMAFQSTARGGTVSKLVPRLSGPVTTPRTDVHYVVTEYGAANLKGLASAERAEALIALAHPDFRDELTAAAREQHLL</sequence>
<dbReference type="GO" id="GO:0006083">
    <property type="term" value="P:acetate metabolic process"/>
    <property type="evidence" value="ECO:0007669"/>
    <property type="project" value="InterPro"/>
</dbReference>
<dbReference type="AlphaFoldDB" id="A0A6G4WSF4"/>
<comment type="caution">
    <text evidence="5">The sequence shown here is derived from an EMBL/GenBank/DDBJ whole genome shotgun (WGS) entry which is preliminary data.</text>
</comment>